<dbReference type="CDD" id="cd02440">
    <property type="entry name" value="AdoMet_MTases"/>
    <property type="match status" value="1"/>
</dbReference>
<evidence type="ECO:0000313" key="3">
    <source>
        <dbReference type="Proteomes" id="UP000189670"/>
    </source>
</evidence>
<dbReference type="SUPFAM" id="SSF53335">
    <property type="entry name" value="S-adenosyl-L-methionine-dependent methyltransferases"/>
    <property type="match status" value="1"/>
</dbReference>
<reference evidence="3" key="1">
    <citation type="submission" date="2012-11" db="EMBL/GenBank/DDBJ databases">
        <authorList>
            <person name="Lucero-Rivera Y.E."/>
            <person name="Tovar-Ramirez D."/>
        </authorList>
    </citation>
    <scope>NUCLEOTIDE SEQUENCE [LARGE SCALE GENOMIC DNA]</scope>
    <source>
        <strain evidence="3">Araruama</strain>
    </source>
</reference>
<proteinExistence type="predicted"/>
<dbReference type="InterPro" id="IPR029063">
    <property type="entry name" value="SAM-dependent_MTases_sf"/>
</dbReference>
<gene>
    <name evidence="2" type="ORF">OMM_13247</name>
</gene>
<comment type="caution">
    <text evidence="2">The sequence shown here is derived from an EMBL/GenBank/DDBJ whole genome shotgun (WGS) entry which is preliminary data.</text>
</comment>
<evidence type="ECO:0000313" key="2">
    <source>
        <dbReference type="EMBL" id="ETR66105.1"/>
    </source>
</evidence>
<dbReference type="Pfam" id="PF08241">
    <property type="entry name" value="Methyltransf_11"/>
    <property type="match status" value="1"/>
</dbReference>
<dbReference type="Gene3D" id="3.40.50.150">
    <property type="entry name" value="Vaccinia Virus protein VP39"/>
    <property type="match status" value="1"/>
</dbReference>
<organism evidence="2 3">
    <name type="scientific">Candidatus Magnetoglobus multicellularis str. Araruama</name>
    <dbReference type="NCBI Taxonomy" id="890399"/>
    <lineage>
        <taxon>Bacteria</taxon>
        <taxon>Pseudomonadati</taxon>
        <taxon>Thermodesulfobacteriota</taxon>
        <taxon>Desulfobacteria</taxon>
        <taxon>Desulfobacterales</taxon>
        <taxon>Desulfobacteraceae</taxon>
        <taxon>Candidatus Magnetoglobus</taxon>
    </lineage>
</organism>
<feature type="non-terminal residue" evidence="2">
    <location>
        <position position="125"/>
    </location>
</feature>
<accession>A0A1V1NU60</accession>
<dbReference type="AlphaFoldDB" id="A0A1V1NU60"/>
<evidence type="ECO:0000259" key="1">
    <source>
        <dbReference type="Pfam" id="PF08241"/>
    </source>
</evidence>
<dbReference type="GO" id="GO:0008757">
    <property type="term" value="F:S-adenosylmethionine-dependent methyltransferase activity"/>
    <property type="evidence" value="ECO:0007669"/>
    <property type="project" value="InterPro"/>
</dbReference>
<dbReference type="Proteomes" id="UP000189670">
    <property type="component" value="Unassembled WGS sequence"/>
</dbReference>
<dbReference type="InterPro" id="IPR013216">
    <property type="entry name" value="Methyltransf_11"/>
</dbReference>
<name>A0A1V1NU60_9BACT</name>
<sequence length="125" mass="14189">MENVLTNQQKISNAYNNIAEYYIATAEHRTLLSDYEFPEMVMLLGDVSGKIIIEPGCATGRYTQWFVERNAKVVSFDNNFKNGFTCKKRVGNKAVILLADLNSPLTFIKDNSIDIVFCSLVLHYI</sequence>
<dbReference type="EMBL" id="ATBP01002230">
    <property type="protein sequence ID" value="ETR66105.1"/>
    <property type="molecule type" value="Genomic_DNA"/>
</dbReference>
<feature type="domain" description="Methyltransferase type 11" evidence="1">
    <location>
        <begin position="54"/>
        <end position="125"/>
    </location>
</feature>
<protein>
    <recommendedName>
        <fullName evidence="1">Methyltransferase type 11 domain-containing protein</fullName>
    </recommendedName>
</protein>